<organism evidence="1 2">
    <name type="scientific">Caenorhabditis japonica</name>
    <dbReference type="NCBI Taxonomy" id="281687"/>
    <lineage>
        <taxon>Eukaryota</taxon>
        <taxon>Metazoa</taxon>
        <taxon>Ecdysozoa</taxon>
        <taxon>Nematoda</taxon>
        <taxon>Chromadorea</taxon>
        <taxon>Rhabditida</taxon>
        <taxon>Rhabditina</taxon>
        <taxon>Rhabditomorpha</taxon>
        <taxon>Rhabditoidea</taxon>
        <taxon>Rhabditidae</taxon>
        <taxon>Peloderinae</taxon>
        <taxon>Caenorhabditis</taxon>
    </lineage>
</organism>
<accession>A0A8R1DQ45</accession>
<proteinExistence type="predicted"/>
<dbReference type="EnsemblMetazoa" id="CJA07828a.1">
    <property type="protein sequence ID" value="CJA07828a.1"/>
    <property type="gene ID" value="WBGene00127032"/>
</dbReference>
<sequence length="637" mass="73317">MPRARVSQNMRTPTIRRTRRVPLEDRLEMLVEPVTIWEHLSRLAKLNLIEDTLLLYEVTNQSTSSNRYRVPTDPVEFDTYLQVCEFYDKTKRFAQACAILKTIIATFPNQRPFSYPSIYVPVPKDERRIETEKEIESRDYVYYCLYCTLQKTNKLKEALEALTHIRGTTYITQKEQEMRSLISQMKQCPGTQPNSPEPWKPDVPVENNAKICSSALDAVALILKSQNHGDPTLARRFAAQFIGNDMINVYWWLKSAEAVGQNKNFEAIACLRKMTHQNPRVLTQMARLNYEMDKRDEARRLLKTAHAIDPLWIDGMDMLAFLCLGEDFQDLPANSDFLEGLITTLEREWPHRVETLTVSGFVAHQVDLDLARALSNRAMRCAVPGTDQYIYAAHLKVYCLRTLELKVRNSDILHDEMHSFLEEVVEIMPHSPDLALLYVDTLLEDEEGHRNAKIFATKFLHENPNNVHAKLLKVHVLVNGITRNPDVNHTPELLRLLEEITTDYPHILSGFSFLLGEYERSKSLSKCREVVEKLNAARPLFSQAKTPKYHRLKVEYMLKMKDIVPAYQHLMAAIATGAVIDVNTMATYEAEIQKMANLSSEYRNLEFLDRQIVRSVTPSEHSVDFDIDMPGPSTSSL</sequence>
<reference evidence="1" key="2">
    <citation type="submission" date="2022-06" db="UniProtKB">
        <authorList>
            <consortium name="EnsemblMetazoa"/>
        </authorList>
    </citation>
    <scope>IDENTIFICATION</scope>
    <source>
        <strain evidence="1">DF5081</strain>
    </source>
</reference>
<dbReference type="InterPro" id="IPR011990">
    <property type="entry name" value="TPR-like_helical_dom_sf"/>
</dbReference>
<name>A0A8R1DQ45_CAEJA</name>
<evidence type="ECO:0000313" key="2">
    <source>
        <dbReference type="Proteomes" id="UP000005237"/>
    </source>
</evidence>
<dbReference type="AlphaFoldDB" id="A0A8R1DQ45"/>
<keyword evidence="2" id="KW-1185">Reference proteome</keyword>
<dbReference type="Gene3D" id="1.25.40.10">
    <property type="entry name" value="Tetratricopeptide repeat domain"/>
    <property type="match status" value="1"/>
</dbReference>
<dbReference type="Proteomes" id="UP000005237">
    <property type="component" value="Unassembled WGS sequence"/>
</dbReference>
<evidence type="ECO:0000313" key="1">
    <source>
        <dbReference type="EnsemblMetazoa" id="CJA07828a.1"/>
    </source>
</evidence>
<reference evidence="2" key="1">
    <citation type="submission" date="2010-08" db="EMBL/GenBank/DDBJ databases">
        <authorList>
            <consortium name="Caenorhabditis japonica Sequencing Consortium"/>
            <person name="Wilson R.K."/>
        </authorList>
    </citation>
    <scope>NUCLEOTIDE SEQUENCE [LARGE SCALE GENOMIC DNA]</scope>
    <source>
        <strain evidence="2">DF5081</strain>
    </source>
</reference>
<protein>
    <submittedName>
        <fullName evidence="1">Uncharacterized protein</fullName>
    </submittedName>
</protein>
<dbReference type="SUPFAM" id="SSF48452">
    <property type="entry name" value="TPR-like"/>
    <property type="match status" value="1"/>
</dbReference>